<evidence type="ECO:0000313" key="1">
    <source>
        <dbReference type="EMBL" id="GIY90454.1"/>
    </source>
</evidence>
<dbReference type="AlphaFoldDB" id="A0AAV4X9I9"/>
<evidence type="ECO:0000313" key="2">
    <source>
        <dbReference type="Proteomes" id="UP001054837"/>
    </source>
</evidence>
<accession>A0AAV4X9I9</accession>
<organism evidence="1 2">
    <name type="scientific">Caerostris darwini</name>
    <dbReference type="NCBI Taxonomy" id="1538125"/>
    <lineage>
        <taxon>Eukaryota</taxon>
        <taxon>Metazoa</taxon>
        <taxon>Ecdysozoa</taxon>
        <taxon>Arthropoda</taxon>
        <taxon>Chelicerata</taxon>
        <taxon>Arachnida</taxon>
        <taxon>Araneae</taxon>
        <taxon>Araneomorphae</taxon>
        <taxon>Entelegynae</taxon>
        <taxon>Araneoidea</taxon>
        <taxon>Araneidae</taxon>
        <taxon>Caerostris</taxon>
    </lineage>
</organism>
<name>A0AAV4X9I9_9ARAC</name>
<dbReference type="Proteomes" id="UP001054837">
    <property type="component" value="Unassembled WGS sequence"/>
</dbReference>
<protein>
    <submittedName>
        <fullName evidence="1">Uncharacterized protein</fullName>
    </submittedName>
</protein>
<dbReference type="EMBL" id="BPLQ01015713">
    <property type="protein sequence ID" value="GIY90454.1"/>
    <property type="molecule type" value="Genomic_DNA"/>
</dbReference>
<comment type="caution">
    <text evidence="1">The sequence shown here is derived from an EMBL/GenBank/DDBJ whole genome shotgun (WGS) entry which is preliminary data.</text>
</comment>
<reference evidence="1 2" key="1">
    <citation type="submission" date="2021-06" db="EMBL/GenBank/DDBJ databases">
        <title>Caerostris darwini draft genome.</title>
        <authorList>
            <person name="Kono N."/>
            <person name="Arakawa K."/>
        </authorList>
    </citation>
    <scope>NUCLEOTIDE SEQUENCE [LARGE SCALE GENOMIC DNA]</scope>
</reference>
<keyword evidence="2" id="KW-1185">Reference proteome</keyword>
<proteinExistence type="predicted"/>
<sequence>MIFPFRFIPVLPGELQYHPRSSTKHFVAIPLLITAMGSQMDTKPGDSLKAIANGSEVLFVQTTPAFADSKEISTELSVRNFFSHHDNCA</sequence>
<gene>
    <name evidence="1" type="ORF">CDAR_194831</name>
</gene>